<dbReference type="Proteomes" id="UP000664521">
    <property type="component" value="Unassembled WGS sequence"/>
</dbReference>
<comment type="similarity">
    <text evidence="2">Belongs to the SAICAR synthetase family.</text>
</comment>
<dbReference type="GO" id="GO:0005524">
    <property type="term" value="F:ATP binding"/>
    <property type="evidence" value="ECO:0007669"/>
    <property type="project" value="UniProtKB-KW"/>
</dbReference>
<feature type="domain" description="SAICAR synthetase/ADE2 N-terminal" evidence="10">
    <location>
        <begin position="14"/>
        <end position="299"/>
    </location>
</feature>
<proteinExistence type="inferred from homology"/>
<name>A0A8H3FAG0_9LECA</name>
<evidence type="ECO:0000256" key="3">
    <source>
        <dbReference type="ARBA" id="ARBA00012217"/>
    </source>
</evidence>
<dbReference type="SUPFAM" id="SSF56104">
    <property type="entry name" value="SAICAR synthase-like"/>
    <property type="match status" value="1"/>
</dbReference>
<dbReference type="PANTHER" id="PTHR43700">
    <property type="entry name" value="PHOSPHORIBOSYLAMINOIMIDAZOLE-SUCCINOCARBOXAMIDE SYNTHASE"/>
    <property type="match status" value="1"/>
</dbReference>
<dbReference type="EMBL" id="CAJPDS010000019">
    <property type="protein sequence ID" value="CAF9917196.1"/>
    <property type="molecule type" value="Genomic_DNA"/>
</dbReference>
<dbReference type="Gene3D" id="3.30.200.20">
    <property type="entry name" value="Phosphorylase Kinase, domain 1"/>
    <property type="match status" value="1"/>
</dbReference>
<evidence type="ECO:0000256" key="1">
    <source>
        <dbReference type="ARBA" id="ARBA00004672"/>
    </source>
</evidence>
<evidence type="ECO:0000256" key="8">
    <source>
        <dbReference type="ARBA" id="ARBA00022840"/>
    </source>
</evidence>
<sequence length="337" mass="38276">MTTLTKIDLQYEKIASGKVRELYRIPGSESLLFITTDRISCFDVILETGIPEKGAILTRLSSFWFQLLQARIPNLRTHLLTLGIPPSLQTIRHLPRSNHSPFAGNQDQVLYEEIQKRSMIVQRLKVFPIESIVRGYITGSAWASYKKDGTMHGVTLPEGLQESQKFDKPVWTPSTKAEQGVKDENISPEEAASIIRQTYPEDYTEYAARIEELSLAIYHEASVYAAERGIIIADTKLEFALDESTSPPSVVLVDEVLTPDSSRFWSAEKYEVGRPQDSLDKQFVRDWLIDKALKGKEGVKLPREIVERTSATYIEAYEMLVGEKWRDEVTFLNSELA</sequence>
<keyword evidence="12" id="KW-1185">Reference proteome</keyword>
<evidence type="ECO:0000256" key="2">
    <source>
        <dbReference type="ARBA" id="ARBA00010190"/>
    </source>
</evidence>
<evidence type="ECO:0000256" key="5">
    <source>
        <dbReference type="ARBA" id="ARBA00022598"/>
    </source>
</evidence>
<evidence type="ECO:0000313" key="11">
    <source>
        <dbReference type="EMBL" id="CAF9917196.1"/>
    </source>
</evidence>
<dbReference type="GO" id="GO:0006189">
    <property type="term" value="P:'de novo' IMP biosynthetic process"/>
    <property type="evidence" value="ECO:0007669"/>
    <property type="project" value="UniProtKB-UniPathway"/>
</dbReference>
<dbReference type="NCBIfam" id="NF010568">
    <property type="entry name" value="PRK13961.1"/>
    <property type="match status" value="1"/>
</dbReference>
<dbReference type="FunFam" id="3.30.470.20:FF:000015">
    <property type="entry name" value="Phosphoribosylaminoimidazole-succinocarboxamide synthase"/>
    <property type="match status" value="1"/>
</dbReference>
<dbReference type="GO" id="GO:0004639">
    <property type="term" value="F:phosphoribosylaminoimidazolesuccinocarboxamide synthase activity"/>
    <property type="evidence" value="ECO:0007669"/>
    <property type="project" value="UniProtKB-EC"/>
</dbReference>
<dbReference type="OrthoDB" id="9991235at2759"/>
<dbReference type="UniPathway" id="UPA00074">
    <property type="reaction ID" value="UER00131"/>
</dbReference>
<dbReference type="HAMAP" id="MF_00137">
    <property type="entry name" value="SAICAR_synth"/>
    <property type="match status" value="1"/>
</dbReference>
<dbReference type="InterPro" id="IPR018236">
    <property type="entry name" value="SAICAR_synthetase_CS"/>
</dbReference>
<keyword evidence="8" id="KW-0067">ATP-binding</keyword>
<dbReference type="NCBIfam" id="TIGR00081">
    <property type="entry name" value="purC"/>
    <property type="match status" value="1"/>
</dbReference>
<keyword evidence="5" id="KW-0436">Ligase</keyword>
<organism evidence="11 12">
    <name type="scientific">Heterodermia speciosa</name>
    <dbReference type="NCBI Taxonomy" id="116794"/>
    <lineage>
        <taxon>Eukaryota</taxon>
        <taxon>Fungi</taxon>
        <taxon>Dikarya</taxon>
        <taxon>Ascomycota</taxon>
        <taxon>Pezizomycotina</taxon>
        <taxon>Lecanoromycetes</taxon>
        <taxon>OSLEUM clade</taxon>
        <taxon>Lecanoromycetidae</taxon>
        <taxon>Caliciales</taxon>
        <taxon>Physciaceae</taxon>
        <taxon>Heterodermia</taxon>
    </lineage>
</organism>
<keyword evidence="6" id="KW-0547">Nucleotide-binding</keyword>
<evidence type="ECO:0000256" key="6">
    <source>
        <dbReference type="ARBA" id="ARBA00022741"/>
    </source>
</evidence>
<dbReference type="EC" id="6.3.2.6" evidence="3"/>
<gene>
    <name evidence="11" type="primary">ADE1</name>
    <name evidence="11" type="ORF">HETSPECPRED_003174</name>
</gene>
<protein>
    <recommendedName>
        <fullName evidence="4">Phosphoribosylaminoimidazole-succinocarboxamide synthase</fullName>
        <ecNumber evidence="3">6.3.2.6</ecNumber>
    </recommendedName>
    <alternativeName>
        <fullName evidence="9">SAICAR synthetase</fullName>
    </alternativeName>
</protein>
<reference evidence="11" key="1">
    <citation type="submission" date="2021-03" db="EMBL/GenBank/DDBJ databases">
        <authorList>
            <person name="Tagirdzhanova G."/>
        </authorList>
    </citation>
    <scope>NUCLEOTIDE SEQUENCE</scope>
</reference>
<evidence type="ECO:0000259" key="10">
    <source>
        <dbReference type="Pfam" id="PF01259"/>
    </source>
</evidence>
<dbReference type="AlphaFoldDB" id="A0A8H3FAG0"/>
<evidence type="ECO:0000313" key="12">
    <source>
        <dbReference type="Proteomes" id="UP000664521"/>
    </source>
</evidence>
<dbReference type="PROSITE" id="PS01057">
    <property type="entry name" value="SAICAR_SYNTHETASE_1"/>
    <property type="match status" value="1"/>
</dbReference>
<evidence type="ECO:0000256" key="9">
    <source>
        <dbReference type="ARBA" id="ARBA00030409"/>
    </source>
</evidence>
<dbReference type="Pfam" id="PF01259">
    <property type="entry name" value="SAICAR_synt"/>
    <property type="match status" value="1"/>
</dbReference>
<dbReference type="GO" id="GO:0005737">
    <property type="term" value="C:cytoplasm"/>
    <property type="evidence" value="ECO:0007669"/>
    <property type="project" value="TreeGrafter"/>
</dbReference>
<dbReference type="InterPro" id="IPR001636">
    <property type="entry name" value="SAICAR_synth"/>
</dbReference>
<comment type="pathway">
    <text evidence="1">Purine metabolism; IMP biosynthesis via de novo pathway; 5-amino-1-(5-phospho-D-ribosyl)imidazole-4-carboxamide from 5-amino-1-(5-phospho-D-ribosyl)imidazole-4-carboxylate: step 1/2.</text>
</comment>
<evidence type="ECO:0000256" key="4">
    <source>
        <dbReference type="ARBA" id="ARBA00016460"/>
    </source>
</evidence>
<dbReference type="CDD" id="cd01414">
    <property type="entry name" value="SAICAR_synt_Sc"/>
    <property type="match status" value="1"/>
</dbReference>
<accession>A0A8H3FAG0</accession>
<dbReference type="InterPro" id="IPR028923">
    <property type="entry name" value="SAICAR_synt/ADE2_N"/>
</dbReference>
<dbReference type="Gene3D" id="3.30.470.20">
    <property type="entry name" value="ATP-grasp fold, B domain"/>
    <property type="match status" value="1"/>
</dbReference>
<keyword evidence="7" id="KW-0658">Purine biosynthesis</keyword>
<evidence type="ECO:0000256" key="7">
    <source>
        <dbReference type="ARBA" id="ARBA00022755"/>
    </source>
</evidence>
<comment type="caution">
    <text evidence="11">The sequence shown here is derived from an EMBL/GenBank/DDBJ whole genome shotgun (WGS) entry which is preliminary data.</text>
</comment>
<dbReference type="PANTHER" id="PTHR43700:SF1">
    <property type="entry name" value="PHOSPHORIBOSYLAMINOIMIDAZOLE-SUCCINOCARBOXAMIDE SYNTHASE"/>
    <property type="match status" value="1"/>
</dbReference>